<dbReference type="Proteomes" id="UP000500767">
    <property type="component" value="Chromosome"/>
</dbReference>
<keyword evidence="4" id="KW-1185">Reference proteome</keyword>
<dbReference type="KEGG" id="lck:HN018_00330"/>
<dbReference type="EMBL" id="CP053708">
    <property type="protein sequence ID" value="QKE88704.1"/>
    <property type="molecule type" value="Genomic_DNA"/>
</dbReference>
<evidence type="ECO:0000256" key="1">
    <source>
        <dbReference type="ARBA" id="ARBA00023002"/>
    </source>
</evidence>
<dbReference type="KEGG" id="lck:HN018_00320"/>
<name>A0A6M8HJT1_9PROT</name>
<accession>A0A6M8HJT1</accession>
<dbReference type="RefSeq" id="WP_172443411.1">
    <property type="nucleotide sequence ID" value="NZ_CP053708.1"/>
</dbReference>
<dbReference type="GO" id="GO:0004497">
    <property type="term" value="F:monooxygenase activity"/>
    <property type="evidence" value="ECO:0007669"/>
    <property type="project" value="TreeGrafter"/>
</dbReference>
<dbReference type="SUPFAM" id="SSF51905">
    <property type="entry name" value="FAD/NAD(P)-binding domain"/>
    <property type="match status" value="1"/>
</dbReference>
<reference evidence="3" key="2">
    <citation type="submission" date="2020-05" db="EMBL/GenBank/DDBJ databases">
        <authorList>
            <person name="Noh H.-J."/>
            <person name="Shin S.C."/>
            <person name="Park Y."/>
            <person name="Choi A."/>
            <person name="Baek K."/>
            <person name="Cho Y."/>
            <person name="Lee Y.M."/>
        </authorList>
    </citation>
    <scope>NUCLEOTIDE SEQUENCE</scope>
    <source>
        <strain evidence="3">PAMC 26569</strain>
    </source>
</reference>
<sequence length="397" mass="43747">MERKTDIAIIGAGPYGLSIAAHLKAKGVDFRIFGTSMGVWRDNMPHGMFLKSEGFASDLFDPKGELTLEKYCKAHGYPYAHIGVPVSRELFCEYGLAFQQRFAPDLDARHVIEVQPAEGGFVLRLENGETVQAGRVIVAVGISHYAYVPPELAKLPANVMRHSSQQQALANYAGQTVAVIGAGSSAVDMAGLLHQAGASTKLLTRRAKIWFHHPPVKLGGLKRVTSKITRPRSGLGFGWRSRLACDMPIIFHHMPSRFRIRVTRGHLGPSASWMTRRLVEDKVDVRLEMTLQDATVRDGRPVLTFGKTDGQVEEVVVDHVVAGTGYKVDVERLGFLDDSIRARITQEQKTPVLTRNFESSYPGLYFVGVSAANSFGPLLRFAWGARFTARRLAAHLA</sequence>
<dbReference type="GO" id="GO:0050660">
    <property type="term" value="F:flavin adenine dinucleotide binding"/>
    <property type="evidence" value="ECO:0007669"/>
    <property type="project" value="TreeGrafter"/>
</dbReference>
<reference evidence="3 4" key="1">
    <citation type="journal article" date="2014" name="World J. Microbiol. Biotechnol.">
        <title>Biodiversity and physiological characteristics of Antarctic and Arctic lichens-associated bacteria.</title>
        <authorList>
            <person name="Lee Y.M."/>
            <person name="Kim E.H."/>
            <person name="Lee H.K."/>
            <person name="Hong S.G."/>
        </authorList>
    </citation>
    <scope>NUCLEOTIDE SEQUENCE [LARGE SCALE GENOMIC DNA]</scope>
    <source>
        <strain evidence="3 4">PAMC 26569</strain>
    </source>
</reference>
<dbReference type="PRINTS" id="PR00368">
    <property type="entry name" value="FADPNR"/>
</dbReference>
<protein>
    <submittedName>
        <fullName evidence="3">NAD(P)/FAD-dependent oxidoreductase</fullName>
    </submittedName>
</protein>
<proteinExistence type="predicted"/>
<dbReference type="Pfam" id="PF13738">
    <property type="entry name" value="Pyr_redox_3"/>
    <property type="match status" value="1"/>
</dbReference>
<dbReference type="InterPro" id="IPR050982">
    <property type="entry name" value="Auxin_biosynth/cation_transpt"/>
</dbReference>
<gene>
    <name evidence="2" type="ORF">HN018_00320</name>
    <name evidence="3" type="ORF">HN018_00330</name>
</gene>
<dbReference type="PANTHER" id="PTHR43539">
    <property type="entry name" value="FLAVIN-BINDING MONOOXYGENASE-LIKE PROTEIN (AFU_ORTHOLOGUE AFUA_4G09220)"/>
    <property type="match status" value="1"/>
</dbReference>
<evidence type="ECO:0000313" key="4">
    <source>
        <dbReference type="Proteomes" id="UP000500767"/>
    </source>
</evidence>
<dbReference type="PANTHER" id="PTHR43539:SF78">
    <property type="entry name" value="FLAVIN-CONTAINING MONOOXYGENASE"/>
    <property type="match status" value="1"/>
</dbReference>
<dbReference type="AlphaFoldDB" id="A0A6M8HJT1"/>
<dbReference type="InterPro" id="IPR036188">
    <property type="entry name" value="FAD/NAD-bd_sf"/>
</dbReference>
<dbReference type="Gene3D" id="3.50.50.60">
    <property type="entry name" value="FAD/NAD(P)-binding domain"/>
    <property type="match status" value="1"/>
</dbReference>
<evidence type="ECO:0000313" key="2">
    <source>
        <dbReference type="EMBL" id="QKE88704.1"/>
    </source>
</evidence>
<dbReference type="PRINTS" id="PR00411">
    <property type="entry name" value="PNDRDTASEI"/>
</dbReference>
<keyword evidence="1" id="KW-0560">Oxidoreductase</keyword>
<evidence type="ECO:0000313" key="3">
    <source>
        <dbReference type="EMBL" id="QKE88706.1"/>
    </source>
</evidence>
<dbReference type="EMBL" id="CP053708">
    <property type="protein sequence ID" value="QKE88706.1"/>
    <property type="molecule type" value="Genomic_DNA"/>
</dbReference>
<organism evidence="3 4">
    <name type="scientific">Lichenicola cladoniae</name>
    <dbReference type="NCBI Taxonomy" id="1484109"/>
    <lineage>
        <taxon>Bacteria</taxon>
        <taxon>Pseudomonadati</taxon>
        <taxon>Pseudomonadota</taxon>
        <taxon>Alphaproteobacteria</taxon>
        <taxon>Acetobacterales</taxon>
        <taxon>Acetobacteraceae</taxon>
        <taxon>Lichenicola</taxon>
    </lineage>
</organism>